<dbReference type="PANTHER" id="PTHR48021">
    <property type="match status" value="1"/>
</dbReference>
<dbReference type="OrthoDB" id="6339427at2759"/>
<dbReference type="InterPro" id="IPR005828">
    <property type="entry name" value="MFS_sugar_transport-like"/>
</dbReference>
<dbReference type="InterPro" id="IPR003663">
    <property type="entry name" value="Sugar/inositol_transpt"/>
</dbReference>
<dbReference type="CDD" id="cd17358">
    <property type="entry name" value="MFS_GLUT6_8_Class3_like"/>
    <property type="match status" value="1"/>
</dbReference>
<dbReference type="PROSITE" id="PS50850">
    <property type="entry name" value="MFS"/>
    <property type="match status" value="1"/>
</dbReference>
<dbReference type="Pfam" id="PF00083">
    <property type="entry name" value="Sugar_tr"/>
    <property type="match status" value="1"/>
</dbReference>
<feature type="transmembrane region" description="Helical" evidence="9">
    <location>
        <begin position="252"/>
        <end position="277"/>
    </location>
</feature>
<gene>
    <name evidence="12" type="primary">LOC108680861</name>
</gene>
<evidence type="ECO:0000259" key="10">
    <source>
        <dbReference type="PROSITE" id="PS50850"/>
    </source>
</evidence>
<keyword evidence="6" id="KW-0325">Glycoprotein</keyword>
<accession>A0A8B7PIU6</accession>
<feature type="compositionally biased region" description="Basic and acidic residues" evidence="8">
    <location>
        <begin position="79"/>
        <end position="92"/>
    </location>
</feature>
<dbReference type="SUPFAM" id="SSF103473">
    <property type="entry name" value="MFS general substrate transporter"/>
    <property type="match status" value="1"/>
</dbReference>
<name>A0A8B7PIU6_HYAAZ</name>
<evidence type="ECO:0000256" key="2">
    <source>
        <dbReference type="ARBA" id="ARBA00022475"/>
    </source>
</evidence>
<dbReference type="FunFam" id="1.20.1250.20:FF:000055">
    <property type="entry name" value="Facilitated trehalose transporter Tret1-2 homolog"/>
    <property type="match status" value="1"/>
</dbReference>
<reference evidence="12" key="1">
    <citation type="submission" date="2025-08" db="UniProtKB">
        <authorList>
            <consortium name="RefSeq"/>
        </authorList>
    </citation>
    <scope>IDENTIFICATION</scope>
    <source>
        <tissue evidence="12">Whole organism</tissue>
    </source>
</reference>
<feature type="transmembrane region" description="Helical" evidence="9">
    <location>
        <begin position="495"/>
        <end position="516"/>
    </location>
</feature>
<feature type="transmembrane region" description="Helical" evidence="9">
    <location>
        <begin position="353"/>
        <end position="375"/>
    </location>
</feature>
<feature type="transmembrane region" description="Helical" evidence="9">
    <location>
        <begin position="414"/>
        <end position="432"/>
    </location>
</feature>
<evidence type="ECO:0000256" key="8">
    <source>
        <dbReference type="SAM" id="MobiDB-lite"/>
    </source>
</evidence>
<dbReference type="PROSITE" id="PS00216">
    <property type="entry name" value="SUGAR_TRANSPORT_1"/>
    <property type="match status" value="1"/>
</dbReference>
<feature type="transmembrane region" description="Helical" evidence="9">
    <location>
        <begin position="301"/>
        <end position="321"/>
    </location>
</feature>
<dbReference type="InterPro" id="IPR036259">
    <property type="entry name" value="MFS_trans_sf"/>
</dbReference>
<sequence length="723" mass="78826">MSDDKNVPLTVVPPDIQCPLEDPTETESSVRDEQEPSSSEAPTPAGPVENISTGDTERTRKLSEPQSRVRKSSIIKMPSSDRNDKLRSRKFSEGNIHARQRKISFLTTDPMSPQKDDALLHDGEDDHADECHARDPANVPLNARIQMTIGEDEDERLGDLSKRESLAFLHVVNERITTRPSCVSLAARGSRASFGTLGTSNSGLNMASRPSMVSLKETLSRVNMELHPEKGSFVAFSMGQSMASIPTIAAKAYIITQVLAAISVSIGSMAVGFTAGWTSPALESMKEPNSTLEINSDQESWVGSLMPLSALVSSVVGGYLVEAIGRKMLICLCGPPFIVAYVLMGAARNVWMLYVGRCLAGFCVGFLTLTLPVYLGETIQAEIRGTLGLLPTTLGNGGILVCFLAGAYVDWSTLAYIGTAIPAVFLMLMIFVPETPRWYISKGREEEAYRSLCWLRGTNADVDAELQDILMNHEMSASQSSSVKELFTKQYFKPFAIALLLMSFQQLSGINAVIFYSVSIFNSVGSTLDSNVCSVIIGVVNLFSTFLATALIDRLGRKILLYISDGLIVFSLISLAIFFYFKQYAETDESWTETMDSVSWIPLVNLILYVLGFSLGWGPIPWLFMGEALPAKIRGPAASLITAFNWACTFAITKLFPVMLGLLGETGVFSLFAAIMVLGTIFSVVMVPETKGLSLEDIEAIMMGRTKPSMNRKMSEVSGIIMS</sequence>
<evidence type="ECO:0000256" key="3">
    <source>
        <dbReference type="ARBA" id="ARBA00022692"/>
    </source>
</evidence>
<dbReference type="PROSITE" id="PS00217">
    <property type="entry name" value="SUGAR_TRANSPORT_2"/>
    <property type="match status" value="1"/>
</dbReference>
<dbReference type="InterPro" id="IPR044775">
    <property type="entry name" value="MFS_ERD6/Tret1-like"/>
</dbReference>
<dbReference type="PRINTS" id="PR00171">
    <property type="entry name" value="SUGRTRNSPORT"/>
</dbReference>
<feature type="transmembrane region" description="Helical" evidence="9">
    <location>
        <begin position="637"/>
        <end position="656"/>
    </location>
</feature>
<keyword evidence="4 9" id="KW-1133">Transmembrane helix</keyword>
<feature type="transmembrane region" description="Helical" evidence="9">
    <location>
        <begin position="559"/>
        <end position="581"/>
    </location>
</feature>
<dbReference type="Gene3D" id="1.20.1250.20">
    <property type="entry name" value="MFS general substrate transporter like domains"/>
    <property type="match status" value="1"/>
</dbReference>
<dbReference type="GO" id="GO:0005886">
    <property type="term" value="C:plasma membrane"/>
    <property type="evidence" value="ECO:0007669"/>
    <property type="project" value="UniProtKB-SubCell"/>
</dbReference>
<keyword evidence="2" id="KW-1003">Cell membrane</keyword>
<feature type="transmembrane region" description="Helical" evidence="9">
    <location>
        <begin position="668"/>
        <end position="687"/>
    </location>
</feature>
<evidence type="ECO:0000256" key="1">
    <source>
        <dbReference type="ARBA" id="ARBA00004651"/>
    </source>
</evidence>
<feature type="region of interest" description="Disordered" evidence="8">
    <location>
        <begin position="1"/>
        <end position="94"/>
    </location>
</feature>
<dbReference type="OMA" id="CLVFMYF"/>
<evidence type="ECO:0000256" key="9">
    <source>
        <dbReference type="SAM" id="Phobius"/>
    </source>
</evidence>
<dbReference type="InterPro" id="IPR005829">
    <property type="entry name" value="Sugar_transporter_CS"/>
</dbReference>
<comment type="similarity">
    <text evidence="7">Belongs to the major facilitator superfamily. Sugar transporter (TC 2.A.1.1) family. Trehalose transporter subfamily.</text>
</comment>
<dbReference type="GO" id="GO:0051119">
    <property type="term" value="F:sugar transmembrane transporter activity"/>
    <property type="evidence" value="ECO:0007669"/>
    <property type="project" value="InterPro"/>
</dbReference>
<keyword evidence="11" id="KW-1185">Reference proteome</keyword>
<dbReference type="NCBIfam" id="TIGR00879">
    <property type="entry name" value="SP"/>
    <property type="match status" value="1"/>
</dbReference>
<proteinExistence type="inferred from homology"/>
<feature type="transmembrane region" description="Helical" evidence="9">
    <location>
        <begin position="601"/>
        <end position="625"/>
    </location>
</feature>
<dbReference type="KEGG" id="hazt:108680861"/>
<evidence type="ECO:0000256" key="4">
    <source>
        <dbReference type="ARBA" id="ARBA00022989"/>
    </source>
</evidence>
<dbReference type="InterPro" id="IPR050549">
    <property type="entry name" value="MFS_Trehalose_Transporter"/>
</dbReference>
<organism evidence="11 12">
    <name type="scientific">Hyalella azteca</name>
    <name type="common">Amphipod</name>
    <dbReference type="NCBI Taxonomy" id="294128"/>
    <lineage>
        <taxon>Eukaryota</taxon>
        <taxon>Metazoa</taxon>
        <taxon>Ecdysozoa</taxon>
        <taxon>Arthropoda</taxon>
        <taxon>Crustacea</taxon>
        <taxon>Multicrustacea</taxon>
        <taxon>Malacostraca</taxon>
        <taxon>Eumalacostraca</taxon>
        <taxon>Peracarida</taxon>
        <taxon>Amphipoda</taxon>
        <taxon>Senticaudata</taxon>
        <taxon>Talitrida</taxon>
        <taxon>Talitroidea</taxon>
        <taxon>Hyalellidae</taxon>
        <taxon>Hyalella</taxon>
    </lineage>
</organism>
<evidence type="ECO:0000256" key="5">
    <source>
        <dbReference type="ARBA" id="ARBA00023136"/>
    </source>
</evidence>
<evidence type="ECO:0000256" key="6">
    <source>
        <dbReference type="ARBA" id="ARBA00023180"/>
    </source>
</evidence>
<feature type="transmembrane region" description="Helical" evidence="9">
    <location>
        <begin position="528"/>
        <end position="552"/>
    </location>
</feature>
<evidence type="ECO:0000256" key="7">
    <source>
        <dbReference type="ARBA" id="ARBA00024348"/>
    </source>
</evidence>
<dbReference type="AlphaFoldDB" id="A0A8B7PIU6"/>
<evidence type="ECO:0000313" key="12">
    <source>
        <dbReference type="RefSeq" id="XP_018025266.1"/>
    </source>
</evidence>
<protein>
    <submittedName>
        <fullName evidence="12">Facilitated trehalose transporter Tret1-2 homolog isoform X1</fullName>
    </submittedName>
</protein>
<dbReference type="GeneID" id="108680861"/>
<feature type="transmembrane region" description="Helical" evidence="9">
    <location>
        <begin position="387"/>
        <end position="408"/>
    </location>
</feature>
<comment type="subcellular location">
    <subcellularLocation>
        <location evidence="1">Cell membrane</location>
        <topology evidence="1">Multi-pass membrane protein</topology>
    </subcellularLocation>
</comment>
<keyword evidence="5 9" id="KW-0472">Membrane</keyword>
<dbReference type="RefSeq" id="XP_018025266.1">
    <property type="nucleotide sequence ID" value="XM_018169777.2"/>
</dbReference>
<keyword evidence="3 9" id="KW-0812">Transmembrane</keyword>
<dbReference type="InterPro" id="IPR020846">
    <property type="entry name" value="MFS_dom"/>
</dbReference>
<feature type="transmembrane region" description="Helical" evidence="9">
    <location>
        <begin position="328"/>
        <end position="347"/>
    </location>
</feature>
<dbReference type="PANTHER" id="PTHR48021:SF96">
    <property type="entry name" value="FACILITATED TREHALOSE TRANSPORTER TRET1-1-RELATED"/>
    <property type="match status" value="1"/>
</dbReference>
<evidence type="ECO:0000313" key="11">
    <source>
        <dbReference type="Proteomes" id="UP000694843"/>
    </source>
</evidence>
<dbReference type="Proteomes" id="UP000694843">
    <property type="component" value="Unplaced"/>
</dbReference>
<feature type="domain" description="Major facilitator superfamily (MFS) profile" evidence="10">
    <location>
        <begin position="260"/>
        <end position="691"/>
    </location>
</feature>